<keyword evidence="4 9" id="KW-0963">Cytoplasm</keyword>
<dbReference type="Gene3D" id="3.40.50.300">
    <property type="entry name" value="P-loop containing nucleotide triphosphate hydrolases"/>
    <property type="match status" value="1"/>
</dbReference>
<keyword evidence="9 10" id="KW-0742">SOS response</keyword>
<proteinExistence type="inferred from homology"/>
<evidence type="ECO:0000259" key="11">
    <source>
        <dbReference type="Pfam" id="PF02463"/>
    </source>
</evidence>
<evidence type="ECO:0000256" key="5">
    <source>
        <dbReference type="ARBA" id="ARBA00022705"/>
    </source>
</evidence>
<dbReference type="HAMAP" id="MF_00365">
    <property type="entry name" value="RecF"/>
    <property type="match status" value="1"/>
</dbReference>
<dbReference type="PANTHER" id="PTHR32182:SF0">
    <property type="entry name" value="DNA REPLICATION AND REPAIR PROTEIN RECF"/>
    <property type="match status" value="1"/>
</dbReference>
<evidence type="ECO:0000256" key="4">
    <source>
        <dbReference type="ARBA" id="ARBA00022490"/>
    </source>
</evidence>
<keyword evidence="8 9" id="KW-0238">DNA-binding</keyword>
<dbReference type="InterPro" id="IPR003395">
    <property type="entry name" value="RecF/RecN/SMC_N"/>
</dbReference>
<dbReference type="GO" id="GO:0006302">
    <property type="term" value="P:double-strand break repair"/>
    <property type="evidence" value="ECO:0007669"/>
    <property type="project" value="TreeGrafter"/>
</dbReference>
<comment type="caution">
    <text evidence="12">The sequence shown here is derived from an EMBL/GenBank/DDBJ whole genome shotgun (WGS) entry which is preliminary data.</text>
</comment>
<dbReference type="InterPro" id="IPR042174">
    <property type="entry name" value="RecF_2"/>
</dbReference>
<keyword evidence="7 9" id="KW-0067">ATP-binding</keyword>
<dbReference type="GO" id="GO:0000731">
    <property type="term" value="P:DNA synthesis involved in DNA repair"/>
    <property type="evidence" value="ECO:0007669"/>
    <property type="project" value="TreeGrafter"/>
</dbReference>
<name>A0A846N5C8_9PROT</name>
<keyword evidence="6 9" id="KW-0547">Nucleotide-binding</keyword>
<dbReference type="GO" id="GO:0009432">
    <property type="term" value="P:SOS response"/>
    <property type="evidence" value="ECO:0007669"/>
    <property type="project" value="UniProtKB-UniRule"/>
</dbReference>
<dbReference type="SUPFAM" id="SSF52540">
    <property type="entry name" value="P-loop containing nucleoside triphosphate hydrolases"/>
    <property type="match status" value="1"/>
</dbReference>
<accession>A0A846N5C8</accession>
<evidence type="ECO:0000256" key="8">
    <source>
        <dbReference type="ARBA" id="ARBA00023125"/>
    </source>
</evidence>
<comment type="function">
    <text evidence="9 10">The RecF protein is involved in DNA metabolism; it is required for DNA replication and normal SOS inducibility. RecF binds preferentially to single-stranded, linear DNA. It also seems to bind ATP.</text>
</comment>
<reference evidence="12 13" key="1">
    <citation type="submission" date="2020-03" db="EMBL/GenBank/DDBJ databases">
        <title>Genomic Encyclopedia of Type Strains, Phase IV (KMG-IV): sequencing the most valuable type-strain genomes for metagenomic binning, comparative biology and taxonomic classification.</title>
        <authorList>
            <person name="Goeker M."/>
        </authorList>
    </citation>
    <scope>NUCLEOTIDE SEQUENCE [LARGE SCALE GENOMIC DNA]</scope>
    <source>
        <strain evidence="12 13">DSM 19867</strain>
    </source>
</reference>
<dbReference type="Gene3D" id="1.20.1050.90">
    <property type="entry name" value="RecF/RecN/SMC, N-terminal domain"/>
    <property type="match status" value="1"/>
</dbReference>
<evidence type="ECO:0000256" key="9">
    <source>
        <dbReference type="HAMAP-Rule" id="MF_00365"/>
    </source>
</evidence>
<evidence type="ECO:0000256" key="2">
    <source>
        <dbReference type="ARBA" id="ARBA00008016"/>
    </source>
</evidence>
<dbReference type="PANTHER" id="PTHR32182">
    <property type="entry name" value="DNA REPLICATION AND REPAIR PROTEIN RECF"/>
    <property type="match status" value="1"/>
</dbReference>
<dbReference type="GO" id="GO:0003697">
    <property type="term" value="F:single-stranded DNA binding"/>
    <property type="evidence" value="ECO:0007669"/>
    <property type="project" value="UniProtKB-UniRule"/>
</dbReference>
<dbReference type="InterPro" id="IPR018078">
    <property type="entry name" value="DNA-binding_RecF_CS"/>
</dbReference>
<keyword evidence="13" id="KW-1185">Reference proteome</keyword>
<comment type="similarity">
    <text evidence="2 9 10">Belongs to the RecF family.</text>
</comment>
<dbReference type="GO" id="GO:0005737">
    <property type="term" value="C:cytoplasm"/>
    <property type="evidence" value="ECO:0007669"/>
    <property type="project" value="UniProtKB-SubCell"/>
</dbReference>
<keyword evidence="5 9" id="KW-0235">DNA replication</keyword>
<keyword evidence="9 10" id="KW-0227">DNA damage</keyword>
<dbReference type="NCBIfam" id="TIGR00611">
    <property type="entry name" value="recf"/>
    <property type="match status" value="1"/>
</dbReference>
<dbReference type="InterPro" id="IPR001238">
    <property type="entry name" value="DNA-binding_RecF"/>
</dbReference>
<dbReference type="EMBL" id="JAASRM010000001">
    <property type="protein sequence ID" value="NIK90391.1"/>
    <property type="molecule type" value="Genomic_DNA"/>
</dbReference>
<evidence type="ECO:0000256" key="7">
    <source>
        <dbReference type="ARBA" id="ARBA00022840"/>
    </source>
</evidence>
<evidence type="ECO:0000256" key="6">
    <source>
        <dbReference type="ARBA" id="ARBA00022741"/>
    </source>
</evidence>
<dbReference type="GO" id="GO:0005524">
    <property type="term" value="F:ATP binding"/>
    <property type="evidence" value="ECO:0007669"/>
    <property type="project" value="UniProtKB-UniRule"/>
</dbReference>
<dbReference type="PROSITE" id="PS00618">
    <property type="entry name" value="RECF_2"/>
    <property type="match status" value="1"/>
</dbReference>
<evidence type="ECO:0000256" key="3">
    <source>
        <dbReference type="ARBA" id="ARBA00020170"/>
    </source>
</evidence>
<dbReference type="PROSITE" id="PS00617">
    <property type="entry name" value="RECF_1"/>
    <property type="match status" value="1"/>
</dbReference>
<evidence type="ECO:0000256" key="1">
    <source>
        <dbReference type="ARBA" id="ARBA00004496"/>
    </source>
</evidence>
<dbReference type="AlphaFoldDB" id="A0A846N5C8"/>
<dbReference type="Proteomes" id="UP000570514">
    <property type="component" value="Unassembled WGS sequence"/>
</dbReference>
<dbReference type="InterPro" id="IPR027417">
    <property type="entry name" value="P-loop_NTPase"/>
</dbReference>
<comment type="subcellular location">
    <subcellularLocation>
        <location evidence="1 9 10">Cytoplasm</location>
    </subcellularLocation>
</comment>
<sequence length="393" mass="42647">METERQPDESAKATARLAVTRLQLTNFRSYASAALNVSGRPVVLAGPNGAGKTNVLDALSLLSPGRGLRGAKLSDHVRRGPSAPSEALWAVAASVTRTGESYDIGTGLAVGPGGGEKRIVRLNGVTQTSADLGDVVQMTWLTPAMDRLFTEAASGRRRFIDRLVLGFDPAHGRRALRYETAMRERARLLKYGPRDPMWLDSLEAQLAESGTAMMAARAETVTRLNRMLAERGEKGAFPCAELAMTGDADTLFLEYGAETEARLKEAFARARVIDAEAGQTTFGPHRSDLAVRHTVKRADAKECSTGEQKALLVSIILADAWELSRARDGHAPLLLLDEIAAHLDERRRAALFDEIVALGAQAWMTGTDLSLFEHLIGRADIFAVDNGRFELRE</sequence>
<evidence type="ECO:0000313" key="12">
    <source>
        <dbReference type="EMBL" id="NIK90391.1"/>
    </source>
</evidence>
<feature type="binding site" evidence="9">
    <location>
        <begin position="46"/>
        <end position="53"/>
    </location>
    <ligand>
        <name>ATP</name>
        <dbReference type="ChEBI" id="CHEBI:30616"/>
    </ligand>
</feature>
<gene>
    <name evidence="9" type="primary">recF</name>
    <name evidence="12" type="ORF">FHS83_003709</name>
</gene>
<evidence type="ECO:0000256" key="10">
    <source>
        <dbReference type="RuleBase" id="RU000578"/>
    </source>
</evidence>
<feature type="domain" description="RecF/RecN/SMC N-terminal" evidence="11">
    <location>
        <begin position="19"/>
        <end position="361"/>
    </location>
</feature>
<evidence type="ECO:0000313" key="13">
    <source>
        <dbReference type="Proteomes" id="UP000570514"/>
    </source>
</evidence>
<organism evidence="12 13">
    <name type="scientific">Rhizomicrobium palustre</name>
    <dbReference type="NCBI Taxonomy" id="189966"/>
    <lineage>
        <taxon>Bacteria</taxon>
        <taxon>Pseudomonadati</taxon>
        <taxon>Pseudomonadota</taxon>
        <taxon>Alphaproteobacteria</taxon>
        <taxon>Micropepsales</taxon>
        <taxon>Micropepsaceae</taxon>
        <taxon>Rhizomicrobium</taxon>
    </lineage>
</organism>
<dbReference type="GO" id="GO:0006260">
    <property type="term" value="P:DNA replication"/>
    <property type="evidence" value="ECO:0007669"/>
    <property type="project" value="UniProtKB-UniRule"/>
</dbReference>
<dbReference type="RefSeq" id="WP_167084909.1">
    <property type="nucleotide sequence ID" value="NZ_BAAADC010000001.1"/>
</dbReference>
<keyword evidence="9 10" id="KW-0234">DNA repair</keyword>
<protein>
    <recommendedName>
        <fullName evidence="3 9">DNA replication and repair protein RecF</fullName>
    </recommendedName>
</protein>
<dbReference type="Pfam" id="PF02463">
    <property type="entry name" value="SMC_N"/>
    <property type="match status" value="1"/>
</dbReference>